<evidence type="ECO:0000256" key="8">
    <source>
        <dbReference type="ARBA" id="ARBA00022723"/>
    </source>
</evidence>
<sequence>MGIINVTPDSFSDGGKFNEVDRAVRHAVALQEEGADLIDVGGESTRPGHTPVEEEEEIERVVPIIEAINKEVDVPISIDTFKAKTAEEAIRAGAALINDVWGAKKEPAIAEVASKFEVPLILMHNREKPSYSHLITDMMEDLKSSVAIAHEAGVPDNHIILDPGIGFAKTVEENLEVLRRIDAFQALGYPILLGTSRKSMIGSILDLPVAERDEGTGATTCYGITKGVHIVRVHNVKVNVRMARMMDAILGKGG</sequence>
<dbReference type="InterPro" id="IPR011005">
    <property type="entry name" value="Dihydropteroate_synth-like_sf"/>
</dbReference>
<evidence type="ECO:0000256" key="6">
    <source>
        <dbReference type="ARBA" id="ARBA00016919"/>
    </source>
</evidence>
<dbReference type="RefSeq" id="WP_143897064.1">
    <property type="nucleotide sequence ID" value="NZ_CP041666.1"/>
</dbReference>
<dbReference type="FunFam" id="3.20.20.20:FF:000006">
    <property type="entry name" value="Dihydropteroate synthase"/>
    <property type="match status" value="1"/>
</dbReference>
<dbReference type="Proteomes" id="UP000315215">
    <property type="component" value="Chromosome"/>
</dbReference>
<comment type="similarity">
    <text evidence="4">Belongs to the DHPS family.</text>
</comment>
<name>A0A516KKX2_9BACI</name>
<evidence type="ECO:0000256" key="9">
    <source>
        <dbReference type="ARBA" id="ARBA00022842"/>
    </source>
</evidence>
<dbReference type="Pfam" id="PF00809">
    <property type="entry name" value="Pterin_bind"/>
    <property type="match status" value="1"/>
</dbReference>
<keyword evidence="7 14" id="KW-0808">Transferase</keyword>
<dbReference type="GO" id="GO:0046872">
    <property type="term" value="F:metal ion binding"/>
    <property type="evidence" value="ECO:0007669"/>
    <property type="project" value="UniProtKB-KW"/>
</dbReference>
<gene>
    <name evidence="14" type="primary">folP</name>
    <name evidence="14" type="ORF">FN924_00495</name>
</gene>
<evidence type="ECO:0000256" key="4">
    <source>
        <dbReference type="ARBA" id="ARBA00009503"/>
    </source>
</evidence>
<comment type="pathway">
    <text evidence="3">Cofactor biosynthesis; tetrahydrofolate biosynthesis; 7,8-dihydrofolate from 2-amino-4-hydroxy-6-hydroxymethyl-7,8-dihydropteridine diphosphate and 4-aminobenzoate: step 1/2.</text>
</comment>
<reference evidence="14 15" key="1">
    <citation type="submission" date="2019-07" db="EMBL/GenBank/DDBJ databases">
        <authorList>
            <person name="Li J."/>
        </authorList>
    </citation>
    <scope>NUCLEOTIDE SEQUENCE [LARGE SCALE GENOMIC DNA]</scope>
    <source>
        <strain evidence="14 15">TKL69</strain>
    </source>
</reference>
<dbReference type="SUPFAM" id="SSF51717">
    <property type="entry name" value="Dihydropteroate synthetase-like"/>
    <property type="match status" value="1"/>
</dbReference>
<keyword evidence="8" id="KW-0479">Metal-binding</keyword>
<dbReference type="NCBIfam" id="TIGR01496">
    <property type="entry name" value="DHPS"/>
    <property type="match status" value="1"/>
</dbReference>
<protein>
    <recommendedName>
        <fullName evidence="6">Dihydropteroate synthase</fullName>
        <ecNumber evidence="5">2.5.1.15</ecNumber>
    </recommendedName>
    <alternativeName>
        <fullName evidence="11">Dihydropteroate pyrophosphorylase</fullName>
    </alternativeName>
</protein>
<evidence type="ECO:0000256" key="2">
    <source>
        <dbReference type="ARBA" id="ARBA00001946"/>
    </source>
</evidence>
<dbReference type="UniPathway" id="UPA00077">
    <property type="reaction ID" value="UER00156"/>
</dbReference>
<evidence type="ECO:0000313" key="15">
    <source>
        <dbReference type="Proteomes" id="UP000315215"/>
    </source>
</evidence>
<dbReference type="PROSITE" id="PS00793">
    <property type="entry name" value="DHPS_2"/>
    <property type="match status" value="1"/>
</dbReference>
<dbReference type="OrthoDB" id="9811744at2"/>
<dbReference type="AlphaFoldDB" id="A0A516KKX2"/>
<evidence type="ECO:0000256" key="7">
    <source>
        <dbReference type="ARBA" id="ARBA00022679"/>
    </source>
</evidence>
<dbReference type="CDD" id="cd00739">
    <property type="entry name" value="DHPS"/>
    <property type="match status" value="1"/>
</dbReference>
<dbReference type="PANTHER" id="PTHR20941:SF1">
    <property type="entry name" value="FOLIC ACID SYNTHESIS PROTEIN FOL1"/>
    <property type="match status" value="1"/>
</dbReference>
<proteinExistence type="inferred from homology"/>
<dbReference type="KEGG" id="aqt:FN924_00495"/>
<comment type="function">
    <text evidence="12">Catalyzes the condensation of para-aminobenzoate (pABA) with 6-hydroxymethyl-7,8-dihydropterin diphosphate (DHPt-PP) to form 7,8-dihydropteroate (H2Pte), the immediate precursor of folate derivatives.</text>
</comment>
<evidence type="ECO:0000256" key="1">
    <source>
        <dbReference type="ARBA" id="ARBA00000012"/>
    </source>
</evidence>
<accession>A0A516KKX2</accession>
<dbReference type="GO" id="GO:0004156">
    <property type="term" value="F:dihydropteroate synthase activity"/>
    <property type="evidence" value="ECO:0007669"/>
    <property type="project" value="UniProtKB-EC"/>
</dbReference>
<dbReference type="GO" id="GO:0046656">
    <property type="term" value="P:folic acid biosynthetic process"/>
    <property type="evidence" value="ECO:0007669"/>
    <property type="project" value="UniProtKB-KW"/>
</dbReference>
<keyword evidence="9" id="KW-0460">Magnesium</keyword>
<dbReference type="InterPro" id="IPR000489">
    <property type="entry name" value="Pterin-binding_dom"/>
</dbReference>
<dbReference type="PANTHER" id="PTHR20941">
    <property type="entry name" value="FOLATE SYNTHESIS PROTEINS"/>
    <property type="match status" value="1"/>
</dbReference>
<evidence type="ECO:0000256" key="5">
    <source>
        <dbReference type="ARBA" id="ARBA00012458"/>
    </source>
</evidence>
<dbReference type="EMBL" id="CP041666">
    <property type="protein sequence ID" value="QDP42035.1"/>
    <property type="molecule type" value="Genomic_DNA"/>
</dbReference>
<keyword evidence="15" id="KW-1185">Reference proteome</keyword>
<dbReference type="EC" id="2.5.1.15" evidence="5"/>
<keyword evidence="10" id="KW-0289">Folate biosynthesis</keyword>
<evidence type="ECO:0000256" key="12">
    <source>
        <dbReference type="ARBA" id="ARBA00053449"/>
    </source>
</evidence>
<comment type="catalytic activity">
    <reaction evidence="1">
        <text>(7,8-dihydropterin-6-yl)methyl diphosphate + 4-aminobenzoate = 7,8-dihydropteroate + diphosphate</text>
        <dbReference type="Rhea" id="RHEA:19949"/>
        <dbReference type="ChEBI" id="CHEBI:17836"/>
        <dbReference type="ChEBI" id="CHEBI:17839"/>
        <dbReference type="ChEBI" id="CHEBI:33019"/>
        <dbReference type="ChEBI" id="CHEBI:72950"/>
        <dbReference type="EC" id="2.5.1.15"/>
    </reaction>
</comment>
<evidence type="ECO:0000313" key="14">
    <source>
        <dbReference type="EMBL" id="QDP42035.1"/>
    </source>
</evidence>
<dbReference type="PROSITE" id="PS50972">
    <property type="entry name" value="PTERIN_BINDING"/>
    <property type="match status" value="1"/>
</dbReference>
<organism evidence="14 15">
    <name type="scientific">Radiobacillus deserti</name>
    <dbReference type="NCBI Taxonomy" id="2594883"/>
    <lineage>
        <taxon>Bacteria</taxon>
        <taxon>Bacillati</taxon>
        <taxon>Bacillota</taxon>
        <taxon>Bacilli</taxon>
        <taxon>Bacillales</taxon>
        <taxon>Bacillaceae</taxon>
        <taxon>Radiobacillus</taxon>
    </lineage>
</organism>
<dbReference type="InterPro" id="IPR045031">
    <property type="entry name" value="DHP_synth-like"/>
</dbReference>
<dbReference type="GO" id="GO:0005829">
    <property type="term" value="C:cytosol"/>
    <property type="evidence" value="ECO:0007669"/>
    <property type="project" value="TreeGrafter"/>
</dbReference>
<evidence type="ECO:0000256" key="11">
    <source>
        <dbReference type="ARBA" id="ARBA00030193"/>
    </source>
</evidence>
<dbReference type="Gene3D" id="3.20.20.20">
    <property type="entry name" value="Dihydropteroate synthase-like"/>
    <property type="match status" value="1"/>
</dbReference>
<evidence type="ECO:0000256" key="3">
    <source>
        <dbReference type="ARBA" id="ARBA00004763"/>
    </source>
</evidence>
<dbReference type="InterPro" id="IPR006390">
    <property type="entry name" value="DHP_synth_dom"/>
</dbReference>
<dbReference type="GO" id="GO:0046654">
    <property type="term" value="P:tetrahydrofolate biosynthetic process"/>
    <property type="evidence" value="ECO:0007669"/>
    <property type="project" value="UniProtKB-UniPathway"/>
</dbReference>
<feature type="domain" description="Pterin-binding" evidence="13">
    <location>
        <begin position="1"/>
        <end position="244"/>
    </location>
</feature>
<evidence type="ECO:0000256" key="10">
    <source>
        <dbReference type="ARBA" id="ARBA00022909"/>
    </source>
</evidence>
<comment type="cofactor">
    <cofactor evidence="2">
        <name>Mg(2+)</name>
        <dbReference type="ChEBI" id="CHEBI:18420"/>
    </cofactor>
</comment>
<evidence type="ECO:0000259" key="13">
    <source>
        <dbReference type="PROSITE" id="PS50972"/>
    </source>
</evidence>